<organism evidence="2">
    <name type="scientific">marine metagenome</name>
    <dbReference type="NCBI Taxonomy" id="408172"/>
    <lineage>
        <taxon>unclassified sequences</taxon>
        <taxon>metagenomes</taxon>
        <taxon>ecological metagenomes</taxon>
    </lineage>
</organism>
<dbReference type="InterPro" id="IPR016181">
    <property type="entry name" value="Acyl_CoA_acyltransferase"/>
</dbReference>
<evidence type="ECO:0000313" key="2">
    <source>
        <dbReference type="EMBL" id="SVA00712.1"/>
    </source>
</evidence>
<evidence type="ECO:0000259" key="1">
    <source>
        <dbReference type="PROSITE" id="PS51186"/>
    </source>
</evidence>
<feature type="domain" description="N-acetyltransferase" evidence="1">
    <location>
        <begin position="2"/>
        <end position="145"/>
    </location>
</feature>
<dbReference type="InterPro" id="IPR039143">
    <property type="entry name" value="GNPNAT1-like"/>
</dbReference>
<accession>A0A381S9D6</accession>
<name>A0A381S9D6_9ZZZZ</name>
<sequence length="145" mass="16929">VKIIEPTTSEEFKKYYNLRYEVLRKPWLQPKGSERDEEEETSLHRMIIDEPNGKAVAVGRLQFNSIEEAQIRYMAVSDDYQGMGYGSEIVKVLGNIAREKGSQKIILQSRENALQFYKSNGYEIVKKTHLLFGEIQHWLMEKELS</sequence>
<reference evidence="2" key="1">
    <citation type="submission" date="2018-05" db="EMBL/GenBank/DDBJ databases">
        <authorList>
            <person name="Lanie J.A."/>
            <person name="Ng W.-L."/>
            <person name="Kazmierczak K.M."/>
            <person name="Andrzejewski T.M."/>
            <person name="Davidsen T.M."/>
            <person name="Wayne K.J."/>
            <person name="Tettelin H."/>
            <person name="Glass J.I."/>
            <person name="Rusch D."/>
            <person name="Podicherti R."/>
            <person name="Tsui H.-C.T."/>
            <person name="Winkler M.E."/>
        </authorList>
    </citation>
    <scope>NUCLEOTIDE SEQUENCE</scope>
</reference>
<dbReference type="PROSITE" id="PS51186">
    <property type="entry name" value="GNAT"/>
    <property type="match status" value="1"/>
</dbReference>
<dbReference type="Pfam" id="PF00583">
    <property type="entry name" value="Acetyltransf_1"/>
    <property type="match status" value="1"/>
</dbReference>
<proteinExistence type="predicted"/>
<dbReference type="AlphaFoldDB" id="A0A381S9D6"/>
<dbReference type="SUPFAM" id="SSF55729">
    <property type="entry name" value="Acyl-CoA N-acyltransferases (Nat)"/>
    <property type="match status" value="1"/>
</dbReference>
<gene>
    <name evidence="2" type="ORF">METZ01_LOCUS53566</name>
</gene>
<dbReference type="EMBL" id="UINC01002829">
    <property type="protein sequence ID" value="SVA00712.1"/>
    <property type="molecule type" value="Genomic_DNA"/>
</dbReference>
<dbReference type="InterPro" id="IPR000182">
    <property type="entry name" value="GNAT_dom"/>
</dbReference>
<protein>
    <recommendedName>
        <fullName evidence="1">N-acetyltransferase domain-containing protein</fullName>
    </recommendedName>
</protein>
<feature type="non-terminal residue" evidence="2">
    <location>
        <position position="1"/>
    </location>
</feature>
<dbReference type="CDD" id="cd04301">
    <property type="entry name" value="NAT_SF"/>
    <property type="match status" value="1"/>
</dbReference>
<dbReference type="GO" id="GO:0008080">
    <property type="term" value="F:N-acetyltransferase activity"/>
    <property type="evidence" value="ECO:0007669"/>
    <property type="project" value="TreeGrafter"/>
</dbReference>
<dbReference type="PANTHER" id="PTHR13355">
    <property type="entry name" value="GLUCOSAMINE 6-PHOSPHATE N-ACETYLTRANSFERASE"/>
    <property type="match status" value="1"/>
</dbReference>
<dbReference type="PANTHER" id="PTHR13355:SF22">
    <property type="entry name" value="SLL0786 PROTEIN"/>
    <property type="match status" value="1"/>
</dbReference>
<dbReference type="Gene3D" id="3.40.630.30">
    <property type="match status" value="1"/>
</dbReference>